<feature type="transmembrane region" description="Helical" evidence="1">
    <location>
        <begin position="149"/>
        <end position="165"/>
    </location>
</feature>
<comment type="caution">
    <text evidence="3">The sequence shown here is derived from an EMBL/GenBank/DDBJ whole genome shotgun (WGS) entry which is preliminary data.</text>
</comment>
<dbReference type="Pfam" id="PF14351">
    <property type="entry name" value="DUF4401"/>
    <property type="match status" value="1"/>
</dbReference>
<reference evidence="3" key="1">
    <citation type="submission" date="2021-03" db="EMBL/GenBank/DDBJ databases">
        <authorList>
            <person name="Lu T."/>
            <person name="Wang Q."/>
            <person name="Han X."/>
        </authorList>
    </citation>
    <scope>NUCLEOTIDE SEQUENCE</scope>
    <source>
        <strain evidence="3">WQ 2009</strain>
    </source>
</reference>
<dbReference type="RefSeq" id="WP_353547790.1">
    <property type="nucleotide sequence ID" value="NZ_JAGKSB010000015.1"/>
</dbReference>
<feature type="transmembrane region" description="Helical" evidence="1">
    <location>
        <begin position="126"/>
        <end position="142"/>
    </location>
</feature>
<evidence type="ECO:0000256" key="1">
    <source>
        <dbReference type="SAM" id="Phobius"/>
    </source>
</evidence>
<feature type="transmembrane region" description="Helical" evidence="1">
    <location>
        <begin position="42"/>
        <end position="66"/>
    </location>
</feature>
<dbReference type="Proteomes" id="UP000679691">
    <property type="component" value="Unassembled WGS sequence"/>
</dbReference>
<organism evidence="3 4">
    <name type="scientific">Rhinopithecimicrobium faecis</name>
    <dbReference type="NCBI Taxonomy" id="2820698"/>
    <lineage>
        <taxon>Bacteria</taxon>
        <taxon>Pseudomonadati</taxon>
        <taxon>Bacteroidota</taxon>
        <taxon>Sphingobacteriia</taxon>
        <taxon>Sphingobacteriales</taxon>
        <taxon>Sphingobacteriaceae</taxon>
        <taxon>Rhinopithecimicrobium</taxon>
    </lineage>
</organism>
<gene>
    <name evidence="3" type="ORF">J5U18_12090</name>
</gene>
<feature type="transmembrane region" description="Helical" evidence="1">
    <location>
        <begin position="72"/>
        <end position="89"/>
    </location>
</feature>
<feature type="transmembrane region" description="Helical" evidence="1">
    <location>
        <begin position="171"/>
        <end position="188"/>
    </location>
</feature>
<sequence>MRNKENMEQLFSLIKEKQGPSFSMDEEAIRQAYQKNTEEQSIALKILAICGAIFGNLTFIGFLYVAGFYDSPMALSIVGAMSIVGSLLISKFSKKITYDALSISSYLIGLIVIAAALIQLEASENIIASLILLISIGTLLLVENYVHVFFAVLTLIGALLFLFVSNFLYEYTVYIITLLGLLTSYVFLNEGKIITRSKWMNIRYKPIRIALVIAFLNCLNYLTNYTPSELSLVNHWLNAVALVAVIAWVVYRIMENLALSNKVHKIGIYAFMTLFILPTTYSLGITGSLLIILLSYQVNYRTSFVLGIIYFIGFLIYFYYNLQITLIVKSMLLIIPGILALGVYIFTQKLLSDEKI</sequence>
<evidence type="ECO:0000259" key="2">
    <source>
        <dbReference type="Pfam" id="PF14351"/>
    </source>
</evidence>
<evidence type="ECO:0000313" key="4">
    <source>
        <dbReference type="Proteomes" id="UP000679691"/>
    </source>
</evidence>
<feature type="domain" description="DUF4401" evidence="2">
    <location>
        <begin position="44"/>
        <end position="349"/>
    </location>
</feature>
<accession>A0A8T4HCU2</accession>
<dbReference type="InterPro" id="IPR025513">
    <property type="entry name" value="DUF4401"/>
</dbReference>
<feature type="transmembrane region" description="Helical" evidence="1">
    <location>
        <begin position="233"/>
        <end position="254"/>
    </location>
</feature>
<protein>
    <submittedName>
        <fullName evidence="3">DUF4401 domain-containing protein</fullName>
    </submittedName>
</protein>
<feature type="transmembrane region" description="Helical" evidence="1">
    <location>
        <begin position="266"/>
        <end position="294"/>
    </location>
</feature>
<keyword evidence="4" id="KW-1185">Reference proteome</keyword>
<feature type="transmembrane region" description="Helical" evidence="1">
    <location>
        <begin position="300"/>
        <end position="319"/>
    </location>
</feature>
<feature type="transmembrane region" description="Helical" evidence="1">
    <location>
        <begin position="326"/>
        <end position="346"/>
    </location>
</feature>
<proteinExistence type="predicted"/>
<keyword evidence="1" id="KW-1133">Transmembrane helix</keyword>
<keyword evidence="1" id="KW-0472">Membrane</keyword>
<dbReference type="EMBL" id="JAGKSB010000015">
    <property type="protein sequence ID" value="MBP3944283.1"/>
    <property type="molecule type" value="Genomic_DNA"/>
</dbReference>
<keyword evidence="1" id="KW-0812">Transmembrane</keyword>
<name>A0A8T4HCU2_9SPHI</name>
<evidence type="ECO:0000313" key="3">
    <source>
        <dbReference type="EMBL" id="MBP3944283.1"/>
    </source>
</evidence>
<feature type="transmembrane region" description="Helical" evidence="1">
    <location>
        <begin position="101"/>
        <end position="120"/>
    </location>
</feature>
<dbReference type="AlphaFoldDB" id="A0A8T4HCU2"/>